<dbReference type="GO" id="GO:0003735">
    <property type="term" value="F:structural constituent of ribosome"/>
    <property type="evidence" value="ECO:0007669"/>
    <property type="project" value="InterPro"/>
</dbReference>
<organism evidence="6 7">
    <name type="scientific">Candidatus Woesebacteria bacterium GW2011_GWB1_39_10</name>
    <dbReference type="NCBI Taxonomy" id="1618572"/>
    <lineage>
        <taxon>Bacteria</taxon>
        <taxon>Candidatus Woeseibacteriota</taxon>
    </lineage>
</organism>
<dbReference type="Gene3D" id="3.40.1370.10">
    <property type="match status" value="1"/>
</dbReference>
<dbReference type="InterPro" id="IPR013005">
    <property type="entry name" value="Ribosomal_uL4-like"/>
</dbReference>
<dbReference type="EMBL" id="LBVU01000003">
    <property type="protein sequence ID" value="KKQ92060.1"/>
    <property type="molecule type" value="Genomic_DNA"/>
</dbReference>
<evidence type="ECO:0000256" key="1">
    <source>
        <dbReference type="ARBA" id="ARBA00010528"/>
    </source>
</evidence>
<dbReference type="PATRIC" id="fig|1618572.3.peg.510"/>
<evidence type="ECO:0000256" key="3">
    <source>
        <dbReference type="ARBA" id="ARBA00023274"/>
    </source>
</evidence>
<evidence type="ECO:0000256" key="5">
    <source>
        <dbReference type="ARBA" id="ARBA00035462"/>
    </source>
</evidence>
<dbReference type="AlphaFoldDB" id="A0A0G0LVM2"/>
<keyword evidence="2 6" id="KW-0689">Ribosomal protein</keyword>
<evidence type="ECO:0000313" key="6">
    <source>
        <dbReference type="EMBL" id="KKQ92060.1"/>
    </source>
</evidence>
<sequence>MAKIDLYTIKGVKSGSLALPKSFDEKVNMNTLAQALRIYEENTHPGLRNTKTRSEVNRTTKKVYKQKGTGGARHGSRRANLFVGGGVIFGPRPERRILNISDKLKIKARSMAFAYKLGKKEVVAVSGLSKIAKTKEPAGFLKKLGTELKAKRFTFVLSEGSVAVNKFIRNLKDANLVSYKDVNALDIYYGGTIILDEGIFKTKKLS</sequence>
<evidence type="ECO:0000256" key="2">
    <source>
        <dbReference type="ARBA" id="ARBA00022980"/>
    </source>
</evidence>
<name>A0A0G0LVM2_9BACT</name>
<accession>A0A0G0LVM2</accession>
<dbReference type="Pfam" id="PF00573">
    <property type="entry name" value="Ribosomal_L4"/>
    <property type="match status" value="1"/>
</dbReference>
<dbReference type="GO" id="GO:0005840">
    <property type="term" value="C:ribosome"/>
    <property type="evidence" value="ECO:0007669"/>
    <property type="project" value="UniProtKB-KW"/>
</dbReference>
<dbReference type="InterPro" id="IPR002136">
    <property type="entry name" value="Ribosomal_uL4"/>
</dbReference>
<dbReference type="PANTHER" id="PTHR10746">
    <property type="entry name" value="50S RIBOSOMAL PROTEIN L4"/>
    <property type="match status" value="1"/>
</dbReference>
<proteinExistence type="inferred from homology"/>
<gene>
    <name evidence="6" type="ORF">UT17_C0003G0083</name>
</gene>
<dbReference type="Proteomes" id="UP000034774">
    <property type="component" value="Unassembled WGS sequence"/>
</dbReference>
<evidence type="ECO:0000313" key="7">
    <source>
        <dbReference type="Proteomes" id="UP000034774"/>
    </source>
</evidence>
<dbReference type="STRING" id="1618572.UT17_C0003G0083"/>
<reference evidence="6 7" key="1">
    <citation type="journal article" date="2015" name="Nature">
        <title>rRNA introns, odd ribosomes, and small enigmatic genomes across a large radiation of phyla.</title>
        <authorList>
            <person name="Brown C.T."/>
            <person name="Hug L.A."/>
            <person name="Thomas B.C."/>
            <person name="Sharon I."/>
            <person name="Castelle C.J."/>
            <person name="Singh A."/>
            <person name="Wilkins M.J."/>
            <person name="Williams K.H."/>
            <person name="Banfield J.F."/>
        </authorList>
    </citation>
    <scope>NUCLEOTIDE SEQUENCE [LARGE SCALE GENOMIC DNA]</scope>
</reference>
<comment type="caution">
    <text evidence="6">The sequence shown here is derived from an EMBL/GenBank/DDBJ whole genome shotgun (WGS) entry which is preliminary data.</text>
</comment>
<dbReference type="NCBIfam" id="TIGR03953">
    <property type="entry name" value="rplD_bact"/>
    <property type="match status" value="1"/>
</dbReference>
<dbReference type="PANTHER" id="PTHR10746:SF6">
    <property type="entry name" value="LARGE RIBOSOMAL SUBUNIT PROTEIN UL4M"/>
    <property type="match status" value="1"/>
</dbReference>
<evidence type="ECO:0000256" key="4">
    <source>
        <dbReference type="ARBA" id="ARBA00035244"/>
    </source>
</evidence>
<dbReference type="SUPFAM" id="SSF52166">
    <property type="entry name" value="Ribosomal protein L4"/>
    <property type="match status" value="1"/>
</dbReference>
<keyword evidence="3" id="KW-0687">Ribonucleoprotein</keyword>
<comment type="similarity">
    <text evidence="1">Belongs to the universal ribosomal protein uL4 family.</text>
</comment>
<dbReference type="InterPro" id="IPR023574">
    <property type="entry name" value="Ribosomal_uL4_dom_sf"/>
</dbReference>
<dbReference type="GO" id="GO:1990904">
    <property type="term" value="C:ribonucleoprotein complex"/>
    <property type="evidence" value="ECO:0007669"/>
    <property type="project" value="UniProtKB-KW"/>
</dbReference>
<protein>
    <recommendedName>
        <fullName evidence="4">Large ribosomal subunit protein uL4</fullName>
    </recommendedName>
    <alternativeName>
        <fullName evidence="5">50S ribosomal protein L4</fullName>
    </alternativeName>
</protein>
<dbReference type="GO" id="GO:0006412">
    <property type="term" value="P:translation"/>
    <property type="evidence" value="ECO:0007669"/>
    <property type="project" value="InterPro"/>
</dbReference>